<protein>
    <submittedName>
        <fullName evidence="1">Uncharacterized protein</fullName>
    </submittedName>
</protein>
<dbReference type="AlphaFoldDB" id="A0A0A9CD98"/>
<organism evidence="1">
    <name type="scientific">Arundo donax</name>
    <name type="common">Giant reed</name>
    <name type="synonym">Donax arundinaceus</name>
    <dbReference type="NCBI Taxonomy" id="35708"/>
    <lineage>
        <taxon>Eukaryota</taxon>
        <taxon>Viridiplantae</taxon>
        <taxon>Streptophyta</taxon>
        <taxon>Embryophyta</taxon>
        <taxon>Tracheophyta</taxon>
        <taxon>Spermatophyta</taxon>
        <taxon>Magnoliopsida</taxon>
        <taxon>Liliopsida</taxon>
        <taxon>Poales</taxon>
        <taxon>Poaceae</taxon>
        <taxon>PACMAD clade</taxon>
        <taxon>Arundinoideae</taxon>
        <taxon>Arundineae</taxon>
        <taxon>Arundo</taxon>
    </lineage>
</organism>
<accession>A0A0A9CD98</accession>
<proteinExistence type="predicted"/>
<evidence type="ECO:0000313" key="1">
    <source>
        <dbReference type="EMBL" id="JAD73536.1"/>
    </source>
</evidence>
<reference evidence="1" key="2">
    <citation type="journal article" date="2015" name="Data Brief">
        <title>Shoot transcriptome of the giant reed, Arundo donax.</title>
        <authorList>
            <person name="Barrero R.A."/>
            <person name="Guerrero F.D."/>
            <person name="Moolhuijzen P."/>
            <person name="Goolsby J.A."/>
            <person name="Tidwell J."/>
            <person name="Bellgard S.E."/>
            <person name="Bellgard M.I."/>
        </authorList>
    </citation>
    <scope>NUCLEOTIDE SEQUENCE</scope>
    <source>
        <tissue evidence="1">Shoot tissue taken approximately 20 cm above the soil surface</tissue>
    </source>
</reference>
<reference evidence="1" key="1">
    <citation type="submission" date="2014-09" db="EMBL/GenBank/DDBJ databases">
        <authorList>
            <person name="Magalhaes I.L.F."/>
            <person name="Oliveira U."/>
            <person name="Santos F.R."/>
            <person name="Vidigal T.H.D.A."/>
            <person name="Brescovit A.D."/>
            <person name="Santos A.J."/>
        </authorList>
    </citation>
    <scope>NUCLEOTIDE SEQUENCE</scope>
    <source>
        <tissue evidence="1">Shoot tissue taken approximately 20 cm above the soil surface</tissue>
    </source>
</reference>
<sequence length="47" mass="5393">MPEKSLKIGSVSMLVGSSVEMHHYSLSFLFSSFNNGFMLFEFECHFI</sequence>
<dbReference type="EMBL" id="GBRH01224359">
    <property type="protein sequence ID" value="JAD73536.1"/>
    <property type="molecule type" value="Transcribed_RNA"/>
</dbReference>
<name>A0A0A9CD98_ARUDO</name>